<evidence type="ECO:0000256" key="1">
    <source>
        <dbReference type="SAM" id="MobiDB-lite"/>
    </source>
</evidence>
<gene>
    <name evidence="2" type="ORF">FHX59_007296</name>
</gene>
<reference evidence="2 3" key="1">
    <citation type="submission" date="2020-08" db="EMBL/GenBank/DDBJ databases">
        <title>Genomic Encyclopedia of Type Strains, Phase IV (KMG-V): Genome sequencing to study the core and pangenomes of soil and plant-associated prokaryotes.</title>
        <authorList>
            <person name="Whitman W."/>
        </authorList>
    </citation>
    <scope>NUCLEOTIDE SEQUENCE [LARGE SCALE GENOMIC DNA]</scope>
    <source>
        <strain evidence="2 3">SRMrh-85</strain>
    </source>
</reference>
<evidence type="ECO:0000313" key="3">
    <source>
        <dbReference type="Proteomes" id="UP000533533"/>
    </source>
</evidence>
<dbReference type="Proteomes" id="UP000533533">
    <property type="component" value="Unassembled WGS sequence"/>
</dbReference>
<protein>
    <submittedName>
        <fullName evidence="2">Uncharacterized protein</fullName>
    </submittedName>
</protein>
<dbReference type="EMBL" id="JACHVZ010000032">
    <property type="protein sequence ID" value="MBB2932808.1"/>
    <property type="molecule type" value="Genomic_DNA"/>
</dbReference>
<proteinExistence type="predicted"/>
<sequence>MPLPRQGPGLNRPGPSRESLSLPDPGRVWHGMAFPTRAQRPRDAATHRGWDRNAPHLRTVHGSFRRWCWVCPPPMTGGASPSELCTMSRPSPGASRSSFQPMQCRAAGAHEPGQIEPYPVPSVGRDVAGADRMLRIRFKVAGPAAFAVGRHRGLVTSARACSDLRRLLVGASGLGRVGGKLDLRSWPSRMVFRGRRFGLS</sequence>
<feature type="region of interest" description="Disordered" evidence="1">
    <location>
        <begin position="1"/>
        <end position="31"/>
    </location>
</feature>
<comment type="caution">
    <text evidence="2">The sequence shown here is derived from an EMBL/GenBank/DDBJ whole genome shotgun (WGS) entry which is preliminary data.</text>
</comment>
<keyword evidence="3" id="KW-1185">Reference proteome</keyword>
<evidence type="ECO:0000313" key="2">
    <source>
        <dbReference type="EMBL" id="MBB2932808.1"/>
    </source>
</evidence>
<accession>A0ABR6FZD1</accession>
<name>A0ABR6FZD1_9BURK</name>
<organism evidence="2 3">
    <name type="scientific">Paraburkholderia silvatlantica</name>
    <dbReference type="NCBI Taxonomy" id="321895"/>
    <lineage>
        <taxon>Bacteria</taxon>
        <taxon>Pseudomonadati</taxon>
        <taxon>Pseudomonadota</taxon>
        <taxon>Betaproteobacteria</taxon>
        <taxon>Burkholderiales</taxon>
        <taxon>Burkholderiaceae</taxon>
        <taxon>Paraburkholderia</taxon>
    </lineage>
</organism>